<reference evidence="2 3" key="1">
    <citation type="submission" date="2016-04" db="EMBL/GenBank/DDBJ databases">
        <title>Multiple horizontal gene transfer events from other fungi enriched the ability of the initially mycotrophic fungus Trichoderma (Ascomycota) to feed on dead plant biomass.</title>
        <authorList>
            <person name="Atanasova L."/>
            <person name="Chenthamara K."/>
            <person name="Zhang J."/>
            <person name="Grujic M."/>
            <person name="Henrissat B."/>
            <person name="Kuo A."/>
            <person name="Aertz A."/>
            <person name="Salamov A."/>
            <person name="Lipzen A."/>
            <person name="Labutti K."/>
            <person name="Barry K."/>
            <person name="Miao Y."/>
            <person name="Rahimi M.J."/>
            <person name="Shen Q."/>
            <person name="Grigoriev I.V."/>
            <person name="Kubicek C.P."/>
            <person name="Druzhinina I.S."/>
        </authorList>
    </citation>
    <scope>NUCLEOTIDE SEQUENCE [LARGE SCALE GENOMIC DNA]</scope>
    <source>
        <strain evidence="2 3">NJAU 4742</strain>
    </source>
</reference>
<feature type="transmembrane region" description="Helical" evidence="1">
    <location>
        <begin position="170"/>
        <end position="192"/>
    </location>
</feature>
<keyword evidence="1" id="KW-0472">Membrane</keyword>
<name>A0A1T3CWX7_9HYPO</name>
<keyword evidence="3" id="KW-1185">Reference proteome</keyword>
<dbReference type="AlphaFoldDB" id="A0A1T3CWX7"/>
<organism evidence="2 3">
    <name type="scientific">Trichoderma guizhouense</name>
    <dbReference type="NCBI Taxonomy" id="1491466"/>
    <lineage>
        <taxon>Eukaryota</taxon>
        <taxon>Fungi</taxon>
        <taxon>Dikarya</taxon>
        <taxon>Ascomycota</taxon>
        <taxon>Pezizomycotina</taxon>
        <taxon>Sordariomycetes</taxon>
        <taxon>Hypocreomycetidae</taxon>
        <taxon>Hypocreales</taxon>
        <taxon>Hypocreaceae</taxon>
        <taxon>Trichoderma</taxon>
    </lineage>
</organism>
<protein>
    <submittedName>
        <fullName evidence="2">Uncharacterized protein</fullName>
    </submittedName>
</protein>
<dbReference type="OrthoDB" id="4898213at2759"/>
<evidence type="ECO:0000313" key="3">
    <source>
        <dbReference type="Proteomes" id="UP000191004"/>
    </source>
</evidence>
<dbReference type="EMBL" id="LVVK01000005">
    <property type="protein sequence ID" value="OPB45546.1"/>
    <property type="molecule type" value="Genomic_DNA"/>
</dbReference>
<accession>A0A1T3CWX7</accession>
<sequence length="389" mass="43309">MIRSTEDARTTANDFRDQWTNPSDIFSLLLLVGGDVIQKALAQFTLNRFRPMAFSFGWVAYAFSHLLFAVGNLKALPDPDCPCTITRASSMPTTSANQSWLLGRLVRNHEYWSAPLIKDALKSGRISEQDASMYGLMEPDARLNRLKGLQIFVYKFVQSSPINRSLSKDWPWFSGLITTIIQLGIAAIPAGLYGQWEILLITAGGTVLAYATAHFSGYSTFRGDRTRASCKVFTLTEGNGTRTAIVFIKDSYIGVDLEYLTRVEFTEGSQILRITTASVQLVFWVALLITVPGLKAHTWFMVAVGALGMMQNLVLAGAPRTPEALGIPVQLEEVVGLHKVMDTLLELEAKVPYAGKALLPIYFPGRLREHEIERWEALEREHERAAFIS</sequence>
<keyword evidence="1" id="KW-1133">Transmembrane helix</keyword>
<proteinExistence type="predicted"/>
<evidence type="ECO:0000256" key="1">
    <source>
        <dbReference type="SAM" id="Phobius"/>
    </source>
</evidence>
<feature type="transmembrane region" description="Helical" evidence="1">
    <location>
        <begin position="198"/>
        <end position="221"/>
    </location>
</feature>
<dbReference type="Proteomes" id="UP000191004">
    <property type="component" value="Unassembled WGS sequence"/>
</dbReference>
<gene>
    <name evidence="2" type="ORF">A0O28_0077560</name>
</gene>
<comment type="caution">
    <text evidence="2">The sequence shown here is derived from an EMBL/GenBank/DDBJ whole genome shotgun (WGS) entry which is preliminary data.</text>
</comment>
<keyword evidence="1" id="KW-0812">Transmembrane</keyword>
<evidence type="ECO:0000313" key="2">
    <source>
        <dbReference type="EMBL" id="OPB45546.1"/>
    </source>
</evidence>